<evidence type="ECO:0000259" key="9">
    <source>
        <dbReference type="SMART" id="SM00859"/>
    </source>
</evidence>
<dbReference type="UniPathway" id="UPA00068">
    <property type="reaction ID" value="UER00108"/>
</dbReference>
<name>A0A419EW09_9BACT</name>
<keyword evidence="3 7" id="KW-0028">Amino-acid biosynthesis</keyword>
<dbReference type="InterPro" id="IPR000706">
    <property type="entry name" value="AGPR_type-1"/>
</dbReference>
<dbReference type="SUPFAM" id="SSF51735">
    <property type="entry name" value="NAD(P)-binding Rossmann-fold domains"/>
    <property type="match status" value="1"/>
</dbReference>
<dbReference type="Gene3D" id="3.40.50.720">
    <property type="entry name" value="NAD(P)-binding Rossmann-like Domain"/>
    <property type="match status" value="1"/>
</dbReference>
<organism evidence="10 11">
    <name type="scientific">Candidatus Abyssobacteria bacterium SURF_17</name>
    <dbReference type="NCBI Taxonomy" id="2093361"/>
    <lineage>
        <taxon>Bacteria</taxon>
        <taxon>Pseudomonadati</taxon>
        <taxon>Candidatus Hydrogenedentota</taxon>
        <taxon>Candidatus Abyssobacteria</taxon>
    </lineage>
</organism>
<dbReference type="EC" id="1.2.1.38" evidence="7"/>
<comment type="function">
    <text evidence="7">Catalyzes the NADPH-dependent reduction of N-acetyl-5-glutamyl phosphate to yield N-acetyl-L-glutamate 5-semialdehyde.</text>
</comment>
<feature type="active site" evidence="7 8">
    <location>
        <position position="152"/>
    </location>
</feature>
<dbReference type="Proteomes" id="UP000285961">
    <property type="component" value="Unassembled WGS sequence"/>
</dbReference>
<dbReference type="PANTHER" id="PTHR32338">
    <property type="entry name" value="N-ACETYL-GAMMA-GLUTAMYL-PHOSPHATE REDUCTASE, CHLOROPLASTIC-RELATED-RELATED"/>
    <property type="match status" value="1"/>
</dbReference>
<dbReference type="HAMAP" id="MF_00150">
    <property type="entry name" value="ArgC_type1"/>
    <property type="match status" value="1"/>
</dbReference>
<dbReference type="CDD" id="cd23934">
    <property type="entry name" value="AGPR_1_C"/>
    <property type="match status" value="1"/>
</dbReference>
<dbReference type="GO" id="GO:0051287">
    <property type="term" value="F:NAD binding"/>
    <property type="evidence" value="ECO:0007669"/>
    <property type="project" value="InterPro"/>
</dbReference>
<gene>
    <name evidence="7" type="primary">argC</name>
    <name evidence="10" type="ORF">C4532_12390</name>
</gene>
<keyword evidence="2 7" id="KW-0055">Arginine biosynthesis</keyword>
<comment type="subcellular location">
    <subcellularLocation>
        <location evidence="7">Cytoplasm</location>
    </subcellularLocation>
</comment>
<evidence type="ECO:0000256" key="7">
    <source>
        <dbReference type="HAMAP-Rule" id="MF_00150"/>
    </source>
</evidence>
<keyword evidence="5 7" id="KW-0560">Oxidoreductase</keyword>
<dbReference type="InterPro" id="IPR023013">
    <property type="entry name" value="AGPR_AS"/>
</dbReference>
<keyword evidence="7" id="KW-0963">Cytoplasm</keyword>
<comment type="catalytic activity">
    <reaction evidence="6 7">
        <text>N-acetyl-L-glutamate 5-semialdehyde + phosphate + NADP(+) = N-acetyl-L-glutamyl 5-phosphate + NADPH + H(+)</text>
        <dbReference type="Rhea" id="RHEA:21588"/>
        <dbReference type="ChEBI" id="CHEBI:15378"/>
        <dbReference type="ChEBI" id="CHEBI:29123"/>
        <dbReference type="ChEBI" id="CHEBI:43474"/>
        <dbReference type="ChEBI" id="CHEBI:57783"/>
        <dbReference type="ChEBI" id="CHEBI:57936"/>
        <dbReference type="ChEBI" id="CHEBI:58349"/>
        <dbReference type="EC" id="1.2.1.38"/>
    </reaction>
</comment>
<dbReference type="GO" id="GO:0006526">
    <property type="term" value="P:L-arginine biosynthetic process"/>
    <property type="evidence" value="ECO:0007669"/>
    <property type="project" value="UniProtKB-UniRule"/>
</dbReference>
<dbReference type="PROSITE" id="PS01224">
    <property type="entry name" value="ARGC"/>
    <property type="match status" value="1"/>
</dbReference>
<dbReference type="Pfam" id="PF22698">
    <property type="entry name" value="Semialdhyde_dhC_1"/>
    <property type="match status" value="1"/>
</dbReference>
<dbReference type="PANTHER" id="PTHR32338:SF10">
    <property type="entry name" value="N-ACETYL-GAMMA-GLUTAMYL-PHOSPHATE REDUCTASE, CHLOROPLASTIC-RELATED"/>
    <property type="match status" value="1"/>
</dbReference>
<dbReference type="Gene3D" id="3.30.360.10">
    <property type="entry name" value="Dihydrodipicolinate Reductase, domain 2"/>
    <property type="match status" value="1"/>
</dbReference>
<evidence type="ECO:0000256" key="1">
    <source>
        <dbReference type="ARBA" id="ARBA00004862"/>
    </source>
</evidence>
<sequence length="348" mass="37776">MKKVRVAVVGANGYTGGEMVRLLAGHPSVDISILTSRQFAGKNITEIFPSLRGILDMPLVELDVADTARTCDVAFLAIPHTQAMPIVAGLIREGVKVVDYSADFRLQDPKVYEKWYKAPHTESALLKAAVYGLPELHANAIRTAQLVALPGCYPTGAILALAPAIKNKVIDLKEIVINSMSGVSGAGQTPSPQTHFPEIADNLRPYGVTTHRHIPEIEQELSLIAGEQVNVLFTPHLVPANRGILTTVTASTVSETSSAELVTIYRRFYDGAPFVRVLDQGMYPELRFVRGSNYCDIGLAYDQRTKKILAFSAIDNLCKGAAGQAVQCMNIMFDFPEHTGLRFGGLTP</sequence>
<dbReference type="NCBIfam" id="TIGR01850">
    <property type="entry name" value="argC"/>
    <property type="match status" value="1"/>
</dbReference>
<evidence type="ECO:0000256" key="3">
    <source>
        <dbReference type="ARBA" id="ARBA00022605"/>
    </source>
</evidence>
<dbReference type="SMART" id="SM00859">
    <property type="entry name" value="Semialdhyde_dh"/>
    <property type="match status" value="1"/>
</dbReference>
<evidence type="ECO:0000256" key="2">
    <source>
        <dbReference type="ARBA" id="ARBA00022571"/>
    </source>
</evidence>
<comment type="pathway">
    <text evidence="1 7">Amino-acid biosynthesis; L-arginine biosynthesis; N(2)-acetyl-L-ornithine from L-glutamate: step 3/4.</text>
</comment>
<evidence type="ECO:0000313" key="11">
    <source>
        <dbReference type="Proteomes" id="UP000285961"/>
    </source>
</evidence>
<proteinExistence type="inferred from homology"/>
<comment type="similarity">
    <text evidence="7">Belongs to the NAGSA dehydrogenase family. Type 1 subfamily.</text>
</comment>
<reference evidence="10 11" key="1">
    <citation type="journal article" date="2017" name="ISME J.">
        <title>Energy and carbon metabolisms in a deep terrestrial subsurface fluid microbial community.</title>
        <authorList>
            <person name="Momper L."/>
            <person name="Jungbluth S.P."/>
            <person name="Lee M.D."/>
            <person name="Amend J.P."/>
        </authorList>
    </citation>
    <scope>NUCLEOTIDE SEQUENCE [LARGE SCALE GENOMIC DNA]</scope>
    <source>
        <strain evidence="10">SURF_17</strain>
    </source>
</reference>
<evidence type="ECO:0000256" key="6">
    <source>
        <dbReference type="ARBA" id="ARBA00050557"/>
    </source>
</evidence>
<dbReference type="InterPro" id="IPR050085">
    <property type="entry name" value="AGPR"/>
</dbReference>
<keyword evidence="4 7" id="KW-0521">NADP</keyword>
<dbReference type="InterPro" id="IPR058924">
    <property type="entry name" value="AGPR_dimerisation_dom"/>
</dbReference>
<evidence type="ECO:0000256" key="5">
    <source>
        <dbReference type="ARBA" id="ARBA00023002"/>
    </source>
</evidence>
<dbReference type="EMBL" id="QZKI01000090">
    <property type="protein sequence ID" value="RJP68588.1"/>
    <property type="molecule type" value="Genomic_DNA"/>
</dbReference>
<comment type="caution">
    <text evidence="10">The sequence shown here is derived from an EMBL/GenBank/DDBJ whole genome shotgun (WGS) entry which is preliminary data.</text>
</comment>
<dbReference type="SUPFAM" id="SSF55347">
    <property type="entry name" value="Glyceraldehyde-3-phosphate dehydrogenase-like, C-terminal domain"/>
    <property type="match status" value="1"/>
</dbReference>
<evidence type="ECO:0000313" key="10">
    <source>
        <dbReference type="EMBL" id="RJP68588.1"/>
    </source>
</evidence>
<evidence type="ECO:0000256" key="8">
    <source>
        <dbReference type="PROSITE-ProRule" id="PRU10010"/>
    </source>
</evidence>
<dbReference type="GO" id="GO:0005737">
    <property type="term" value="C:cytoplasm"/>
    <property type="evidence" value="ECO:0007669"/>
    <property type="project" value="UniProtKB-SubCell"/>
</dbReference>
<dbReference type="AlphaFoldDB" id="A0A419EW09"/>
<accession>A0A419EW09</accession>
<dbReference type="Pfam" id="PF01118">
    <property type="entry name" value="Semialdhyde_dh"/>
    <property type="match status" value="1"/>
</dbReference>
<evidence type="ECO:0000256" key="4">
    <source>
        <dbReference type="ARBA" id="ARBA00022857"/>
    </source>
</evidence>
<protein>
    <recommendedName>
        <fullName evidence="7">N-acetyl-gamma-glutamyl-phosphate reductase</fullName>
        <shortName evidence="7">AGPR</shortName>
        <ecNumber evidence="7">1.2.1.38</ecNumber>
    </recommendedName>
    <alternativeName>
        <fullName evidence="7">N-acetyl-glutamate semialdehyde dehydrogenase</fullName>
        <shortName evidence="7">NAGSA dehydrogenase</shortName>
    </alternativeName>
</protein>
<dbReference type="CDD" id="cd17895">
    <property type="entry name" value="AGPR_1_N"/>
    <property type="match status" value="1"/>
</dbReference>
<dbReference type="GO" id="GO:0003942">
    <property type="term" value="F:N-acetyl-gamma-glutamyl-phosphate reductase activity"/>
    <property type="evidence" value="ECO:0007669"/>
    <property type="project" value="UniProtKB-UniRule"/>
</dbReference>
<dbReference type="InterPro" id="IPR036291">
    <property type="entry name" value="NAD(P)-bd_dom_sf"/>
</dbReference>
<feature type="domain" description="Semialdehyde dehydrogenase NAD-binding" evidence="9">
    <location>
        <begin position="5"/>
        <end position="144"/>
    </location>
</feature>
<dbReference type="GO" id="GO:0070401">
    <property type="term" value="F:NADP+ binding"/>
    <property type="evidence" value="ECO:0007669"/>
    <property type="project" value="InterPro"/>
</dbReference>
<dbReference type="InterPro" id="IPR000534">
    <property type="entry name" value="Semialdehyde_DH_NAD-bd"/>
</dbReference>
<dbReference type="FunFam" id="3.30.360.10:FF:000014">
    <property type="entry name" value="N-acetyl-gamma-glutamyl-phosphate reductase"/>
    <property type="match status" value="1"/>
</dbReference>